<feature type="transmembrane region" description="Helical" evidence="1">
    <location>
        <begin position="67"/>
        <end position="85"/>
    </location>
</feature>
<evidence type="ECO:0000313" key="4">
    <source>
        <dbReference type="WBParaSite" id="HPBE_0000796301-mRNA-1"/>
    </source>
</evidence>
<evidence type="ECO:0000256" key="1">
    <source>
        <dbReference type="SAM" id="Phobius"/>
    </source>
</evidence>
<dbReference type="AlphaFoldDB" id="A0A183FL69"/>
<keyword evidence="1" id="KW-0472">Membrane</keyword>
<evidence type="ECO:0000313" key="3">
    <source>
        <dbReference type="Proteomes" id="UP000050761"/>
    </source>
</evidence>
<sequence>MLISGVANASASPRKRSFVGMIQELVERGFMQKWIRDYKGYVSLQRYHCNATTHSNKGYLDFHRAQGAFWILAGGVLCGAAVLFLESTVKRLKGRPVSGDGSVAQRGWRLLFFRSSENL</sequence>
<dbReference type="WBParaSite" id="HPBE_0000796301-mRNA-1">
    <property type="protein sequence ID" value="HPBE_0000796301-mRNA-1"/>
    <property type="gene ID" value="HPBE_0000796301"/>
</dbReference>
<dbReference type="Proteomes" id="UP000050761">
    <property type="component" value="Unassembled WGS sequence"/>
</dbReference>
<keyword evidence="3" id="KW-1185">Reference proteome</keyword>
<keyword evidence="1" id="KW-0812">Transmembrane</keyword>
<evidence type="ECO:0000313" key="2">
    <source>
        <dbReference type="EMBL" id="VDO74324.1"/>
    </source>
</evidence>
<keyword evidence="1" id="KW-1133">Transmembrane helix</keyword>
<dbReference type="EMBL" id="UZAH01026017">
    <property type="protein sequence ID" value="VDO74324.1"/>
    <property type="molecule type" value="Genomic_DNA"/>
</dbReference>
<reference evidence="2 3" key="1">
    <citation type="submission" date="2018-11" db="EMBL/GenBank/DDBJ databases">
        <authorList>
            <consortium name="Pathogen Informatics"/>
        </authorList>
    </citation>
    <scope>NUCLEOTIDE SEQUENCE [LARGE SCALE GENOMIC DNA]</scope>
</reference>
<reference evidence="4" key="2">
    <citation type="submission" date="2019-09" db="UniProtKB">
        <authorList>
            <consortium name="WormBaseParasite"/>
        </authorList>
    </citation>
    <scope>IDENTIFICATION</scope>
</reference>
<proteinExistence type="predicted"/>
<accession>A0A3P7YR42</accession>
<protein>
    <submittedName>
        <fullName evidence="4">PBPe domain-containing protein</fullName>
    </submittedName>
</protein>
<name>A0A183FL69_HELPZ</name>
<gene>
    <name evidence="2" type="ORF">HPBE_LOCUS7964</name>
</gene>
<dbReference type="OrthoDB" id="5984008at2759"/>
<accession>A0A183FL69</accession>
<organism evidence="3 4">
    <name type="scientific">Heligmosomoides polygyrus</name>
    <name type="common">Parasitic roundworm</name>
    <dbReference type="NCBI Taxonomy" id="6339"/>
    <lineage>
        <taxon>Eukaryota</taxon>
        <taxon>Metazoa</taxon>
        <taxon>Ecdysozoa</taxon>
        <taxon>Nematoda</taxon>
        <taxon>Chromadorea</taxon>
        <taxon>Rhabditida</taxon>
        <taxon>Rhabditina</taxon>
        <taxon>Rhabditomorpha</taxon>
        <taxon>Strongyloidea</taxon>
        <taxon>Heligmosomidae</taxon>
        <taxon>Heligmosomoides</taxon>
    </lineage>
</organism>